<keyword evidence="2" id="KW-1185">Reference proteome</keyword>
<dbReference type="Proteomes" id="UP000501568">
    <property type="component" value="Chromosome"/>
</dbReference>
<dbReference type="Pfam" id="PF14022">
    <property type="entry name" value="DUF4238"/>
    <property type="match status" value="1"/>
</dbReference>
<dbReference type="AlphaFoldDB" id="A0A6G6Y8J7"/>
<reference evidence="1 2" key="1">
    <citation type="submission" date="2020-02" db="EMBL/GenBank/DDBJ databases">
        <authorList>
            <person name="Zheng R.K."/>
            <person name="Sun C.M."/>
        </authorList>
    </citation>
    <scope>NUCLEOTIDE SEQUENCE [LARGE SCALE GENOMIC DNA]</scope>
    <source>
        <strain evidence="2">zrk23</strain>
    </source>
</reference>
<dbReference type="EMBL" id="CP049109">
    <property type="protein sequence ID" value="QIG81240.1"/>
    <property type="molecule type" value="Genomic_DNA"/>
</dbReference>
<organism evidence="1 2">
    <name type="scientific">Stakelama tenebrarum</name>
    <dbReference type="NCBI Taxonomy" id="2711215"/>
    <lineage>
        <taxon>Bacteria</taxon>
        <taxon>Pseudomonadati</taxon>
        <taxon>Pseudomonadota</taxon>
        <taxon>Alphaproteobacteria</taxon>
        <taxon>Sphingomonadales</taxon>
        <taxon>Sphingomonadaceae</taxon>
        <taxon>Stakelama</taxon>
    </lineage>
</organism>
<protein>
    <submittedName>
        <fullName evidence="1">DUF4238 domain-containing protein</fullName>
    </submittedName>
</protein>
<dbReference type="InterPro" id="IPR025332">
    <property type="entry name" value="DUF4238"/>
</dbReference>
<name>A0A6G6Y8J7_9SPHN</name>
<evidence type="ECO:0000313" key="2">
    <source>
        <dbReference type="Proteomes" id="UP000501568"/>
    </source>
</evidence>
<gene>
    <name evidence="1" type="ORF">G5C33_16620</name>
</gene>
<evidence type="ECO:0000313" key="1">
    <source>
        <dbReference type="EMBL" id="QIG81240.1"/>
    </source>
</evidence>
<accession>A0A6G6Y8J7</accession>
<proteinExistence type="predicted"/>
<dbReference type="KEGG" id="spzr:G5C33_16620"/>
<sequence>MTSWSIFIRSLVHRTPVGLRAFMSSGLDQWEETVDSVKSRYDDLKREVDPASFEDFIALYDKDKIDSAILRAIPGVLTSVRVGEVLNNLPMKIFRTSESVPEFLISDAVLIMTNGILVEGGHYAIPISPRCLLVAASQQQTLDEISKYTERNLVSNVNRAIVERATSFVGCTNRRQERFIRNRFGMRLKLP</sequence>